<organism evidence="1">
    <name type="scientific">viral metagenome</name>
    <dbReference type="NCBI Taxonomy" id="1070528"/>
    <lineage>
        <taxon>unclassified sequences</taxon>
        <taxon>metagenomes</taxon>
        <taxon>organismal metagenomes</taxon>
    </lineage>
</organism>
<dbReference type="AlphaFoldDB" id="A0A6M3K7A7"/>
<sequence length="89" mass="9916">MSEKVLDVSREVLVAVVTRNKEGAPSRREAERIVDAMLAKLEVREVEQVGTVYSSEFNVALKTGDGRYDVMPVLKGTELAKLKPRKEVV</sequence>
<reference evidence="1" key="1">
    <citation type="submission" date="2020-03" db="EMBL/GenBank/DDBJ databases">
        <title>The deep terrestrial virosphere.</title>
        <authorList>
            <person name="Holmfeldt K."/>
            <person name="Nilsson E."/>
            <person name="Simone D."/>
            <person name="Lopez-Fernandez M."/>
            <person name="Wu X."/>
            <person name="de Brujin I."/>
            <person name="Lundin D."/>
            <person name="Andersson A."/>
            <person name="Bertilsson S."/>
            <person name="Dopson M."/>
        </authorList>
    </citation>
    <scope>NUCLEOTIDE SEQUENCE</scope>
    <source>
        <strain evidence="1">MM415A01250</strain>
        <strain evidence="2">MM415B04291</strain>
    </source>
</reference>
<accession>A0A6M3K7A7</accession>
<evidence type="ECO:0000313" key="1">
    <source>
        <dbReference type="EMBL" id="QJA77663.1"/>
    </source>
</evidence>
<gene>
    <name evidence="1" type="ORF">MM415A01250_0007</name>
    <name evidence="2" type="ORF">MM415B04291_0009</name>
</gene>
<proteinExistence type="predicted"/>
<dbReference type="EMBL" id="MT143135">
    <property type="protein sequence ID" value="QJA93263.1"/>
    <property type="molecule type" value="Genomic_DNA"/>
</dbReference>
<protein>
    <submittedName>
        <fullName evidence="1">Uncharacterized protein</fullName>
    </submittedName>
</protein>
<dbReference type="EMBL" id="MT142295">
    <property type="protein sequence ID" value="QJA77663.1"/>
    <property type="molecule type" value="Genomic_DNA"/>
</dbReference>
<evidence type="ECO:0000313" key="2">
    <source>
        <dbReference type="EMBL" id="QJA93263.1"/>
    </source>
</evidence>
<name>A0A6M3K7A7_9ZZZZ</name>